<evidence type="ECO:0000256" key="9">
    <source>
        <dbReference type="RuleBase" id="RU361166"/>
    </source>
</evidence>
<keyword evidence="14" id="KW-1185">Reference proteome</keyword>
<keyword evidence="7 8" id="KW-0624">Polysaccharide degradation</keyword>
<dbReference type="InterPro" id="IPR036439">
    <property type="entry name" value="Dockerin_dom_sf"/>
</dbReference>
<organism evidence="13 14">
    <name type="scientific">Pseudobacteroides cellulosolvens ATCC 35603 = DSM 2933</name>
    <dbReference type="NCBI Taxonomy" id="398512"/>
    <lineage>
        <taxon>Bacteria</taxon>
        <taxon>Bacillati</taxon>
        <taxon>Bacillota</taxon>
        <taxon>Clostridia</taxon>
        <taxon>Eubacteriales</taxon>
        <taxon>Oscillospiraceae</taxon>
        <taxon>Pseudobacteroides</taxon>
    </lineage>
</organism>
<dbReference type="PROSITE" id="PS51172">
    <property type="entry name" value="CBM3"/>
    <property type="match status" value="1"/>
</dbReference>
<dbReference type="EC" id="3.2.1.4" evidence="9"/>
<comment type="catalytic activity">
    <reaction evidence="1 9">
        <text>Endohydrolysis of (1-&gt;4)-beta-D-glucosidic linkages in cellulose, lichenin and cereal beta-D-glucans.</text>
        <dbReference type="EC" id="3.2.1.4"/>
    </reaction>
</comment>
<dbReference type="InterPro" id="IPR008928">
    <property type="entry name" value="6-hairpin_glycosidase_sf"/>
</dbReference>
<dbReference type="Gene3D" id="2.60.40.4130">
    <property type="match status" value="1"/>
</dbReference>
<dbReference type="InterPro" id="IPR012341">
    <property type="entry name" value="6hp_glycosidase-like_sf"/>
</dbReference>
<evidence type="ECO:0000256" key="8">
    <source>
        <dbReference type="PROSITE-ProRule" id="PRU10060"/>
    </source>
</evidence>
<dbReference type="GO" id="GO:0008810">
    <property type="term" value="F:cellulase activity"/>
    <property type="evidence" value="ECO:0007669"/>
    <property type="project" value="UniProtKB-EC"/>
</dbReference>
<evidence type="ECO:0000256" key="6">
    <source>
        <dbReference type="ARBA" id="ARBA00023295"/>
    </source>
</evidence>
<evidence type="ECO:0000259" key="12">
    <source>
        <dbReference type="PROSITE" id="PS51766"/>
    </source>
</evidence>
<name>A0A0L6JK23_9FIRM</name>
<evidence type="ECO:0000313" key="13">
    <source>
        <dbReference type="EMBL" id="KNY26068.1"/>
    </source>
</evidence>
<feature type="domain" description="CBM3" evidence="11">
    <location>
        <begin position="487"/>
        <end position="647"/>
    </location>
</feature>
<dbReference type="SUPFAM" id="SSF49464">
    <property type="entry name" value="Carboxypeptidase regulatory domain-like"/>
    <property type="match status" value="1"/>
</dbReference>
<keyword evidence="4 9" id="KW-0136">Cellulose degradation</keyword>
<dbReference type="CDD" id="cd14254">
    <property type="entry name" value="Dockerin_II"/>
    <property type="match status" value="1"/>
</dbReference>
<feature type="region of interest" description="Disordered" evidence="10">
    <location>
        <begin position="643"/>
        <end position="682"/>
    </location>
</feature>
<comment type="similarity">
    <text evidence="8 9">Belongs to the glycosyl hydrolase 9 (cellulase E) family.</text>
</comment>
<comment type="caution">
    <text evidence="13">The sequence shown here is derived from an EMBL/GenBank/DDBJ whole genome shotgun (WGS) entry which is preliminary data.</text>
</comment>
<evidence type="ECO:0000256" key="5">
    <source>
        <dbReference type="ARBA" id="ARBA00023277"/>
    </source>
</evidence>
<feature type="compositionally biased region" description="Polar residues" evidence="10">
    <location>
        <begin position="667"/>
        <end position="682"/>
    </location>
</feature>
<keyword evidence="2 9" id="KW-0732">Signal</keyword>
<dbReference type="STRING" id="398512.Bccel_1330"/>
<dbReference type="PROSITE" id="PS00698">
    <property type="entry name" value="GH9_3"/>
    <property type="match status" value="1"/>
</dbReference>
<dbReference type="GO" id="GO:0030245">
    <property type="term" value="P:cellulose catabolic process"/>
    <property type="evidence" value="ECO:0007669"/>
    <property type="project" value="UniProtKB-KW"/>
</dbReference>
<dbReference type="Pfam" id="PF00759">
    <property type="entry name" value="Glyco_hydro_9"/>
    <property type="match status" value="1"/>
</dbReference>
<dbReference type="GO" id="GO:0030248">
    <property type="term" value="F:cellulose binding"/>
    <property type="evidence" value="ECO:0007669"/>
    <property type="project" value="InterPro"/>
</dbReference>
<dbReference type="OrthoDB" id="9758662at2"/>
<dbReference type="eggNOG" id="COG5297">
    <property type="taxonomic scope" value="Bacteria"/>
</dbReference>
<dbReference type="PANTHER" id="PTHR22298">
    <property type="entry name" value="ENDO-1,4-BETA-GLUCANASE"/>
    <property type="match status" value="1"/>
</dbReference>
<dbReference type="EMBL" id="LGTC01000001">
    <property type="protein sequence ID" value="KNY26068.1"/>
    <property type="molecule type" value="Genomic_DNA"/>
</dbReference>
<dbReference type="SUPFAM" id="SSF63446">
    <property type="entry name" value="Type I dockerin domain"/>
    <property type="match status" value="1"/>
</dbReference>
<dbReference type="InterPro" id="IPR018247">
    <property type="entry name" value="EF_Hand_1_Ca_BS"/>
</dbReference>
<dbReference type="PROSITE" id="PS00018">
    <property type="entry name" value="EF_HAND_1"/>
    <property type="match status" value="1"/>
</dbReference>
<dbReference type="InterPro" id="IPR016134">
    <property type="entry name" value="Dockerin_dom"/>
</dbReference>
<sequence length="832" mass="91260" precursor="true">MSKRNRTNRKVAFLLSIAFAVSTIIVPQTVSGAADYNYGEALQKGIMFYEFQRSGKLPDNMRTNWRGDSGMTDGADSGLDLTGGWYDAGDHVKFNLPMAYTATMLSWSVYENRSSYEKSGQLPYILDNIKWATDYLIKCHPSPNVYYYQVGDGGPDHNWWGPAECMQMKRPSYKVDSASPGSAVAGEAAAALAAASAIFKATDPTYSALCLKHAKELFAFADTTKSDTGYTAAASFYKSWSGFYDELTWASMWIYLATNDETYLKKAESYEPNWARENQSTTIKYKWAHCWDDKLMGALLLLARATDKPLYKECFERHLDFWTTGAGANRITYTPKGLAWLDTWGSLRYATTEGFLGSVYAEWSGADASKAATYKSFAKSQIDYALGSAGRSFVVGFGTNPPEHPHHRTAHGSWSDQDTVPDYHRHVLYGALVGGPNSSDGYKDEVKDFTANEVACDYNAGFVALLSYMVGKYGGTPIPDFNAIEKPTNEEFFVETSINGKGDNYIEIKSLTNNRSGWPAKVADKLSYRYYLDITEAINAGYKAEDIVVSTNYNDGGKASSLKPYDAEKNIYYVEVDFTGTKIYPGGQSNYKKEVQVRIAGPKDTKFWDNTNDFSFQGVAPQGETPKLNKYITVYDNGVKVFGDEPNGTTVPSPSSSVKPSGSPTSLPTNTPVPSGAPTVSSRPISGYVNGSGFKVELEGTQYYATSDTNGYFIINDVAPNSEGYTVKISKSGCLARRVTTKIPINYYSISISSKSNPIGLIPGDLNNDEAINIGDAILIAASSFSKLAVVNYEMDLNNDGVINMSDIIIIAQNFGKTSADYAPIYVPLPQG</sequence>
<feature type="domain" description="Dockerin" evidence="12">
    <location>
        <begin position="759"/>
        <end position="824"/>
    </location>
</feature>
<evidence type="ECO:0000259" key="11">
    <source>
        <dbReference type="PROSITE" id="PS51172"/>
    </source>
</evidence>
<evidence type="ECO:0000256" key="2">
    <source>
        <dbReference type="ARBA" id="ARBA00022729"/>
    </source>
</evidence>
<evidence type="ECO:0000313" key="14">
    <source>
        <dbReference type="Proteomes" id="UP000036923"/>
    </source>
</evidence>
<dbReference type="InterPro" id="IPR001956">
    <property type="entry name" value="CBM3"/>
</dbReference>
<reference evidence="14" key="1">
    <citation type="submission" date="2015-07" db="EMBL/GenBank/DDBJ databases">
        <title>Near-Complete Genome Sequence of the Cellulolytic Bacterium Bacteroides (Pseudobacteroides) cellulosolvens ATCC 35603.</title>
        <authorList>
            <person name="Dassa B."/>
            <person name="Utturkar S.M."/>
            <person name="Klingeman D.M."/>
            <person name="Hurt R.A."/>
            <person name="Keller M."/>
            <person name="Xu J."/>
            <person name="Reddy Y.H.K."/>
            <person name="Borovok I."/>
            <person name="Grinberg I.R."/>
            <person name="Lamed R."/>
            <person name="Zhivin O."/>
            <person name="Bayer E.A."/>
            <person name="Brown S.D."/>
        </authorList>
    </citation>
    <scope>NUCLEOTIDE SEQUENCE [LARGE SCALE GENOMIC DNA]</scope>
    <source>
        <strain evidence="14">DSM 2933</strain>
    </source>
</reference>
<feature type="active site" evidence="8">
    <location>
        <position position="453"/>
    </location>
</feature>
<dbReference type="InterPro" id="IPR033126">
    <property type="entry name" value="Glyco_hydro_9_Asp/Glu_AS"/>
</dbReference>
<dbReference type="Gene3D" id="1.50.10.10">
    <property type="match status" value="1"/>
</dbReference>
<dbReference type="PATRIC" id="fig|398512.5.peg.1382"/>
<dbReference type="SMART" id="SM01067">
    <property type="entry name" value="CBM_3"/>
    <property type="match status" value="1"/>
</dbReference>
<accession>A0A0L6JK23</accession>
<feature type="signal peptide" evidence="9">
    <location>
        <begin position="1"/>
        <end position="33"/>
    </location>
</feature>
<dbReference type="FunFam" id="1.50.10.10:FF:000020">
    <property type="entry name" value="Endoglucanase"/>
    <property type="match status" value="1"/>
</dbReference>
<dbReference type="InterPro" id="IPR008965">
    <property type="entry name" value="CBM2/CBM3_carb-bd_dom_sf"/>
</dbReference>
<dbReference type="AlphaFoldDB" id="A0A0L6JK23"/>
<evidence type="ECO:0000256" key="1">
    <source>
        <dbReference type="ARBA" id="ARBA00000966"/>
    </source>
</evidence>
<evidence type="ECO:0000256" key="7">
    <source>
        <dbReference type="ARBA" id="ARBA00023326"/>
    </source>
</evidence>
<dbReference type="RefSeq" id="WP_050753192.1">
    <property type="nucleotide sequence ID" value="NZ_JQKC01000027.1"/>
</dbReference>
<keyword evidence="3 8" id="KW-0378">Hydrolase</keyword>
<dbReference type="InterPro" id="IPR001701">
    <property type="entry name" value="Glyco_hydro_9"/>
</dbReference>
<feature type="chain" id="PRO_5005394527" description="Endoglucanase" evidence="9">
    <location>
        <begin position="34"/>
        <end position="832"/>
    </location>
</feature>
<feature type="active site" evidence="8">
    <location>
        <position position="444"/>
    </location>
</feature>
<dbReference type="InterPro" id="IPR008969">
    <property type="entry name" value="CarboxyPept-like_regulatory"/>
</dbReference>
<dbReference type="InterPro" id="IPR036966">
    <property type="entry name" value="CBM3_sf"/>
</dbReference>
<keyword evidence="5 8" id="KW-0119">Carbohydrate metabolism</keyword>
<dbReference type="SUPFAM" id="SSF49384">
    <property type="entry name" value="Carbohydrate-binding domain"/>
    <property type="match status" value="1"/>
</dbReference>
<feature type="compositionally biased region" description="Low complexity" evidence="10">
    <location>
        <begin position="648"/>
        <end position="666"/>
    </location>
</feature>
<evidence type="ECO:0000256" key="3">
    <source>
        <dbReference type="ARBA" id="ARBA00022801"/>
    </source>
</evidence>
<gene>
    <name evidence="13" type="ORF">Bccel_1330</name>
</gene>
<protein>
    <recommendedName>
        <fullName evidence="9">Endoglucanase</fullName>
        <ecNumber evidence="9">3.2.1.4</ecNumber>
    </recommendedName>
</protein>
<dbReference type="PROSITE" id="PS51766">
    <property type="entry name" value="DOCKERIN"/>
    <property type="match status" value="1"/>
</dbReference>
<evidence type="ECO:0000256" key="4">
    <source>
        <dbReference type="ARBA" id="ARBA00023001"/>
    </source>
</evidence>
<evidence type="ECO:0000256" key="10">
    <source>
        <dbReference type="SAM" id="MobiDB-lite"/>
    </source>
</evidence>
<proteinExistence type="inferred from homology"/>
<dbReference type="SUPFAM" id="SSF48208">
    <property type="entry name" value="Six-hairpin glycosidases"/>
    <property type="match status" value="1"/>
</dbReference>
<dbReference type="Proteomes" id="UP000036923">
    <property type="component" value="Unassembled WGS sequence"/>
</dbReference>
<keyword evidence="6 8" id="KW-0326">Glycosidase</keyword>
<dbReference type="Pfam" id="PF00942">
    <property type="entry name" value="CBM_3"/>
    <property type="match status" value="1"/>
</dbReference>
<dbReference type="Gene3D" id="2.60.40.710">
    <property type="entry name" value="Endoglucanase-like"/>
    <property type="match status" value="1"/>
</dbReference>